<dbReference type="Proteomes" id="UP000286921">
    <property type="component" value="Unassembled WGS sequence"/>
</dbReference>
<dbReference type="EMBL" id="BDHI01000015">
    <property type="protein sequence ID" value="GCB24087.1"/>
    <property type="molecule type" value="Genomic_DNA"/>
</dbReference>
<dbReference type="InterPro" id="IPR021858">
    <property type="entry name" value="Fun_TF"/>
</dbReference>
<dbReference type="PANTHER" id="PTHR37534:SF15">
    <property type="entry name" value="ZN(II)2CYS6 TRANSCRIPTION FACTOR (EUROFUNG)"/>
    <property type="match status" value="1"/>
</dbReference>
<dbReference type="AlphaFoldDB" id="A0A401KYC2"/>
<protein>
    <submittedName>
        <fullName evidence="3">Uncharacterized protein</fullName>
    </submittedName>
</protein>
<proteinExistence type="predicted"/>
<evidence type="ECO:0000313" key="3">
    <source>
        <dbReference type="EMBL" id="GCB24087.1"/>
    </source>
</evidence>
<gene>
    <name evidence="3" type="ORF">AAWM_06972</name>
</gene>
<accession>A0A401KYC2</accession>
<keyword evidence="4" id="KW-1185">Reference proteome</keyword>
<evidence type="ECO:0000256" key="2">
    <source>
        <dbReference type="ARBA" id="ARBA00023242"/>
    </source>
</evidence>
<dbReference type="PANTHER" id="PTHR37534">
    <property type="entry name" value="TRANSCRIPTIONAL ACTIVATOR PROTEIN UGA3"/>
    <property type="match status" value="1"/>
</dbReference>
<evidence type="ECO:0000256" key="1">
    <source>
        <dbReference type="ARBA" id="ARBA00004123"/>
    </source>
</evidence>
<dbReference type="GO" id="GO:0005634">
    <property type="term" value="C:nucleus"/>
    <property type="evidence" value="ECO:0007669"/>
    <property type="project" value="UniProtKB-SubCell"/>
</dbReference>
<reference evidence="3 4" key="1">
    <citation type="submission" date="2016-09" db="EMBL/GenBank/DDBJ databases">
        <title>Aspergillus awamori IFM 58123T.</title>
        <authorList>
            <person name="Kusuya Y."/>
            <person name="Shimizu M."/>
            <person name="Takahashi H."/>
            <person name="Yaguchi T."/>
        </authorList>
    </citation>
    <scope>NUCLEOTIDE SEQUENCE [LARGE SCALE GENOMIC DNA]</scope>
    <source>
        <strain evidence="3 4">IFM 58123</strain>
    </source>
</reference>
<dbReference type="GO" id="GO:0045944">
    <property type="term" value="P:positive regulation of transcription by RNA polymerase II"/>
    <property type="evidence" value="ECO:0007669"/>
    <property type="project" value="TreeGrafter"/>
</dbReference>
<name>A0A401KYC2_ASPAW</name>
<evidence type="ECO:0000313" key="4">
    <source>
        <dbReference type="Proteomes" id="UP000286921"/>
    </source>
</evidence>
<dbReference type="Pfam" id="PF11951">
    <property type="entry name" value="Fungal_trans_2"/>
    <property type="match status" value="1"/>
</dbReference>
<sequence>MQELFLWEKASSSLLFLVRSLVEKGPQRELLTRTKRSLTLVFLVLLRHCISAENFEMDKPKEKDQQGVHYIDCGKNPQLGLRCYPGVLLVPLTTVRAFRFAEVQTLLYIHLITRASTDEDLFDGYPPALFTPIQMLWGQGVASRGKLTGQAIPVRKDSQISQKALYRRAGVAVPDVDLQLLARWPSSPFDSLTTQLLDHFDRGVATRLAWVDDLHNPWRSLVLPLSHDSSTVRYSVLALASKDLAAKYPTDHHWAQRLEAISRHHQNVALSWLSRDMRDILQDPTAVQTRDQARHILASALILYNVELLTAPAAQWRIHIQCAREIVQWNMQSASSALYTNVADVFLFYEYYYTSVYIGLTTFDPVDQLQDDFPTHDNVTVFSDFIRIMHSVTRAERQTYTMQSISQPVPIESTLLDIEFAKARMMQMSHTIKFKTVQARHDFECLVHMFYHATLIYTHRVFSDSVSPDEYIQASLGVLLEHALPLSCSAAVAQDLVWPLFITGTESRGNPQMQNIVEEAMMNVIRLSGNLDRSRVLSFLKTFWSLELEPGTTWIQYARAKCIDFSFLVIL</sequence>
<comment type="subcellular location">
    <subcellularLocation>
        <location evidence="1">Nucleus</location>
    </subcellularLocation>
</comment>
<dbReference type="GO" id="GO:0000976">
    <property type="term" value="F:transcription cis-regulatory region binding"/>
    <property type="evidence" value="ECO:0007669"/>
    <property type="project" value="TreeGrafter"/>
</dbReference>
<keyword evidence="2" id="KW-0539">Nucleus</keyword>
<dbReference type="GO" id="GO:0003700">
    <property type="term" value="F:DNA-binding transcription factor activity"/>
    <property type="evidence" value="ECO:0007669"/>
    <property type="project" value="TreeGrafter"/>
</dbReference>
<organism evidence="3 4">
    <name type="scientific">Aspergillus awamori</name>
    <name type="common">Black koji mold</name>
    <dbReference type="NCBI Taxonomy" id="105351"/>
    <lineage>
        <taxon>Eukaryota</taxon>
        <taxon>Fungi</taxon>
        <taxon>Dikarya</taxon>
        <taxon>Ascomycota</taxon>
        <taxon>Pezizomycotina</taxon>
        <taxon>Eurotiomycetes</taxon>
        <taxon>Eurotiomycetidae</taxon>
        <taxon>Eurotiales</taxon>
        <taxon>Aspergillaceae</taxon>
        <taxon>Aspergillus</taxon>
    </lineage>
</organism>
<comment type="caution">
    <text evidence="3">The sequence shown here is derived from an EMBL/GenBank/DDBJ whole genome shotgun (WGS) entry which is preliminary data.</text>
</comment>